<comment type="similarity">
    <text evidence="2">Belongs to the MscS (TC 1.A.23) family.</text>
</comment>
<dbReference type="EMBL" id="JAUHJS010000001">
    <property type="protein sequence ID" value="MDN4164299.1"/>
    <property type="molecule type" value="Genomic_DNA"/>
</dbReference>
<evidence type="ECO:0000256" key="1">
    <source>
        <dbReference type="ARBA" id="ARBA00004651"/>
    </source>
</evidence>
<feature type="transmembrane region" description="Helical" evidence="7">
    <location>
        <begin position="93"/>
        <end position="112"/>
    </location>
</feature>
<keyword evidence="3" id="KW-1003">Cell membrane</keyword>
<dbReference type="InterPro" id="IPR010920">
    <property type="entry name" value="LSM_dom_sf"/>
</dbReference>
<dbReference type="InterPro" id="IPR049278">
    <property type="entry name" value="MS_channel_C"/>
</dbReference>
<dbReference type="PROSITE" id="PS01246">
    <property type="entry name" value="UPF0003"/>
    <property type="match status" value="1"/>
</dbReference>
<evidence type="ECO:0000256" key="6">
    <source>
        <dbReference type="ARBA" id="ARBA00023136"/>
    </source>
</evidence>
<dbReference type="Pfam" id="PF00924">
    <property type="entry name" value="MS_channel_2nd"/>
    <property type="match status" value="1"/>
</dbReference>
<dbReference type="InterPro" id="IPR011066">
    <property type="entry name" value="MscS_channel_C_sf"/>
</dbReference>
<feature type="domain" description="Mechanosensitive ion channel MscS C-terminal" evidence="9">
    <location>
        <begin position="187"/>
        <end position="270"/>
    </location>
</feature>
<dbReference type="Pfam" id="PF21082">
    <property type="entry name" value="MS_channel_3rd"/>
    <property type="match status" value="1"/>
</dbReference>
<feature type="transmembrane region" description="Helical" evidence="7">
    <location>
        <begin position="67"/>
        <end position="87"/>
    </location>
</feature>
<sequence>MNLSIEKAYQIIYSKIENWIENLIDILPNLTVAFLILLVFYILGRLIRKGSYALIGRISDSESLKKLFSSIIFSLIVALGLFIALGVLQLDKALTSLLAGAGILGLALGFAFQDIAANFMSGVIMAIKRPIKVGDVVTTGSFTGTVLSIDLRNTILLTFDGQHVLIPNKEVFQNPIVNFSVNGRRRIDFTIGVSYADDLEKVRVVAIEAISALGYADEIACNFVNFNNSSIDFFLTFFIPFPSEEIGFLQAKNDAVIAIKKAFDREGITIPFPITTLDFGIKGGVTLSEMNRKN</sequence>
<name>A0ABT8F1R4_9BACT</name>
<dbReference type="PANTHER" id="PTHR30221:SF1">
    <property type="entry name" value="SMALL-CONDUCTANCE MECHANOSENSITIVE CHANNEL"/>
    <property type="match status" value="1"/>
</dbReference>
<evidence type="ECO:0000256" key="4">
    <source>
        <dbReference type="ARBA" id="ARBA00022692"/>
    </source>
</evidence>
<evidence type="ECO:0000259" key="9">
    <source>
        <dbReference type="Pfam" id="PF21082"/>
    </source>
</evidence>
<dbReference type="SUPFAM" id="SSF82861">
    <property type="entry name" value="Mechanosensitive channel protein MscS (YggB), transmembrane region"/>
    <property type="match status" value="1"/>
</dbReference>
<feature type="domain" description="Mechanosensitive ion channel MscS" evidence="8">
    <location>
        <begin position="114"/>
        <end position="180"/>
    </location>
</feature>
<evidence type="ECO:0000259" key="8">
    <source>
        <dbReference type="Pfam" id="PF00924"/>
    </source>
</evidence>
<comment type="caution">
    <text evidence="11">The sequence shown here is derived from an EMBL/GenBank/DDBJ whole genome shotgun (WGS) entry which is preliminary data.</text>
</comment>
<keyword evidence="6 7" id="KW-0472">Membrane</keyword>
<evidence type="ECO:0000313" key="11">
    <source>
        <dbReference type="EMBL" id="MDN4164299.1"/>
    </source>
</evidence>
<dbReference type="Gene3D" id="3.30.70.100">
    <property type="match status" value="1"/>
</dbReference>
<feature type="domain" description="Mechanosensitive ion channel transmembrane helices 2/3" evidence="10">
    <location>
        <begin position="74"/>
        <end position="113"/>
    </location>
</feature>
<dbReference type="Pfam" id="PF21088">
    <property type="entry name" value="MS_channel_1st"/>
    <property type="match status" value="1"/>
</dbReference>
<dbReference type="InterPro" id="IPR023408">
    <property type="entry name" value="MscS_beta-dom_sf"/>
</dbReference>
<reference evidence="11" key="1">
    <citation type="submission" date="2023-06" db="EMBL/GenBank/DDBJ databases">
        <title>Cytophagales bacterium Strain LB-30, isolated from soil.</title>
        <authorList>
            <person name="Liu B."/>
        </authorList>
    </citation>
    <scope>NUCLEOTIDE SEQUENCE</scope>
    <source>
        <strain evidence="11">LB-30</strain>
    </source>
</reference>
<evidence type="ECO:0000256" key="5">
    <source>
        <dbReference type="ARBA" id="ARBA00022989"/>
    </source>
</evidence>
<dbReference type="SUPFAM" id="SSF50182">
    <property type="entry name" value="Sm-like ribonucleoproteins"/>
    <property type="match status" value="1"/>
</dbReference>
<dbReference type="InterPro" id="IPR006685">
    <property type="entry name" value="MscS_channel_2nd"/>
</dbReference>
<evidence type="ECO:0000256" key="7">
    <source>
        <dbReference type="SAM" id="Phobius"/>
    </source>
</evidence>
<gene>
    <name evidence="11" type="ORF">QWY31_02235</name>
</gene>
<dbReference type="PANTHER" id="PTHR30221">
    <property type="entry name" value="SMALL-CONDUCTANCE MECHANOSENSITIVE CHANNEL"/>
    <property type="match status" value="1"/>
</dbReference>
<dbReference type="Gene3D" id="2.30.30.60">
    <property type="match status" value="1"/>
</dbReference>
<feature type="transmembrane region" description="Helical" evidence="7">
    <location>
        <begin position="26"/>
        <end position="47"/>
    </location>
</feature>
<proteinExistence type="inferred from homology"/>
<dbReference type="Gene3D" id="1.10.287.1260">
    <property type="match status" value="1"/>
</dbReference>
<evidence type="ECO:0000256" key="3">
    <source>
        <dbReference type="ARBA" id="ARBA00022475"/>
    </source>
</evidence>
<dbReference type="InterPro" id="IPR011014">
    <property type="entry name" value="MscS_channel_TM-2"/>
</dbReference>
<comment type="subcellular location">
    <subcellularLocation>
        <location evidence="1">Cell membrane</location>
        <topology evidence="1">Multi-pass membrane protein</topology>
    </subcellularLocation>
</comment>
<protein>
    <submittedName>
        <fullName evidence="11">Mechanosensitive ion channel family protein</fullName>
    </submittedName>
</protein>
<dbReference type="InterPro" id="IPR049142">
    <property type="entry name" value="MS_channel_1st"/>
</dbReference>
<keyword evidence="12" id="KW-1185">Reference proteome</keyword>
<organism evidence="11 12">
    <name type="scientific">Shiella aurantiaca</name>
    <dbReference type="NCBI Taxonomy" id="3058365"/>
    <lineage>
        <taxon>Bacteria</taxon>
        <taxon>Pseudomonadati</taxon>
        <taxon>Bacteroidota</taxon>
        <taxon>Cytophagia</taxon>
        <taxon>Cytophagales</taxon>
        <taxon>Shiellaceae</taxon>
        <taxon>Shiella</taxon>
    </lineage>
</organism>
<accession>A0ABT8F1R4</accession>
<dbReference type="InterPro" id="IPR045275">
    <property type="entry name" value="MscS_archaea/bacteria_type"/>
</dbReference>
<evidence type="ECO:0000256" key="2">
    <source>
        <dbReference type="ARBA" id="ARBA00008017"/>
    </source>
</evidence>
<dbReference type="RefSeq" id="WP_320002825.1">
    <property type="nucleotide sequence ID" value="NZ_JAUHJS010000001.1"/>
</dbReference>
<keyword evidence="5 7" id="KW-1133">Transmembrane helix</keyword>
<evidence type="ECO:0000313" key="12">
    <source>
        <dbReference type="Proteomes" id="UP001168552"/>
    </source>
</evidence>
<evidence type="ECO:0000259" key="10">
    <source>
        <dbReference type="Pfam" id="PF21088"/>
    </source>
</evidence>
<dbReference type="Proteomes" id="UP001168552">
    <property type="component" value="Unassembled WGS sequence"/>
</dbReference>
<dbReference type="SUPFAM" id="SSF82689">
    <property type="entry name" value="Mechanosensitive channel protein MscS (YggB), C-terminal domain"/>
    <property type="match status" value="1"/>
</dbReference>
<dbReference type="InterPro" id="IPR006686">
    <property type="entry name" value="MscS_channel_CS"/>
</dbReference>
<keyword evidence="4 7" id="KW-0812">Transmembrane</keyword>